<dbReference type="GO" id="GO:0006384">
    <property type="term" value="P:transcription initiation at RNA polymerase III promoter"/>
    <property type="evidence" value="ECO:0007669"/>
    <property type="project" value="InterPro"/>
</dbReference>
<evidence type="ECO:0000256" key="1">
    <source>
        <dbReference type="ARBA" id="ARBA00004123"/>
    </source>
</evidence>
<dbReference type="InParanoid" id="A0A2P6MRE3"/>
<feature type="region of interest" description="Disordered" evidence="7">
    <location>
        <begin position="22"/>
        <end position="87"/>
    </location>
</feature>
<accession>A0A2P6MRE3</accession>
<dbReference type="Pfam" id="PF03874">
    <property type="entry name" value="RNA_pol_Rpb4"/>
    <property type="match status" value="1"/>
</dbReference>
<dbReference type="GO" id="GO:0000166">
    <property type="term" value="F:nucleotide binding"/>
    <property type="evidence" value="ECO:0007669"/>
    <property type="project" value="InterPro"/>
</dbReference>
<keyword evidence="4 8" id="KW-0240">DNA-directed RNA polymerase</keyword>
<evidence type="ECO:0000256" key="2">
    <source>
        <dbReference type="ARBA" id="ARBA00006898"/>
    </source>
</evidence>
<evidence type="ECO:0000256" key="3">
    <source>
        <dbReference type="ARBA" id="ARBA00016672"/>
    </source>
</evidence>
<feature type="compositionally biased region" description="Basic and acidic residues" evidence="7">
    <location>
        <begin position="59"/>
        <end position="84"/>
    </location>
</feature>
<gene>
    <name evidence="8" type="ORF">PROFUN_12021</name>
</gene>
<dbReference type="OrthoDB" id="1746530at2759"/>
<sequence>MQVLNRREGLVTNWELHQALTNLHKNEKPSSNKPTESKNTTTNVNRKPNTLMAAVAAEVSKEEQKNEENKKEDKKQDSSEDSRLAPRLKAARAFEGRVLQYLQEYRGTSLSYEGVQNIGRSVQGYDLKQGEILEIINFCPIKEIELVNIVEEMEERLSREASNDLIDNIRAACGREPLDDGSSRMDEE</sequence>
<protein>
    <recommendedName>
        <fullName evidence="3">DNA-directed RNA polymerase III subunit RPC9</fullName>
    </recommendedName>
</protein>
<dbReference type="InterPro" id="IPR005574">
    <property type="entry name" value="Rpb4/RPC9"/>
</dbReference>
<dbReference type="AlphaFoldDB" id="A0A2P6MRE3"/>
<dbReference type="EMBL" id="MDYQ01000479">
    <property type="protein sequence ID" value="PRP74274.1"/>
    <property type="molecule type" value="Genomic_DNA"/>
</dbReference>
<dbReference type="PANTHER" id="PTHR15561">
    <property type="entry name" value="CALCITONIN GENE-RELATED PEPTIDE-RECEPTOR COMPONENT PROTEIN"/>
    <property type="match status" value="1"/>
</dbReference>
<name>A0A2P6MRE3_9EUKA</name>
<dbReference type="GO" id="GO:0005666">
    <property type="term" value="C:RNA polymerase III complex"/>
    <property type="evidence" value="ECO:0007669"/>
    <property type="project" value="InterPro"/>
</dbReference>
<dbReference type="PANTHER" id="PTHR15561:SF0">
    <property type="entry name" value="DNA-DIRECTED RNA POLYMERASE III SUBUNIT RPC9"/>
    <property type="match status" value="1"/>
</dbReference>
<dbReference type="Proteomes" id="UP000241769">
    <property type="component" value="Unassembled WGS sequence"/>
</dbReference>
<keyword evidence="9" id="KW-1185">Reference proteome</keyword>
<dbReference type="SUPFAM" id="SSF47819">
    <property type="entry name" value="HRDC-like"/>
    <property type="match status" value="1"/>
</dbReference>
<evidence type="ECO:0000256" key="7">
    <source>
        <dbReference type="SAM" id="MobiDB-lite"/>
    </source>
</evidence>
<dbReference type="InterPro" id="IPR038324">
    <property type="entry name" value="Rpb4/RPC9_sf"/>
</dbReference>
<reference evidence="8 9" key="1">
    <citation type="journal article" date="2018" name="Genome Biol. Evol.">
        <title>Multiple Roots of Fruiting Body Formation in Amoebozoa.</title>
        <authorList>
            <person name="Hillmann F."/>
            <person name="Forbes G."/>
            <person name="Novohradska S."/>
            <person name="Ferling I."/>
            <person name="Riege K."/>
            <person name="Groth M."/>
            <person name="Westermann M."/>
            <person name="Marz M."/>
            <person name="Spaller T."/>
            <person name="Winckler T."/>
            <person name="Schaap P."/>
            <person name="Glockner G."/>
        </authorList>
    </citation>
    <scope>NUCLEOTIDE SEQUENCE [LARGE SCALE GENOMIC DNA]</scope>
    <source>
        <strain evidence="8 9">Jena</strain>
    </source>
</reference>
<feature type="compositionally biased region" description="Polar residues" evidence="7">
    <location>
        <begin position="31"/>
        <end position="48"/>
    </location>
</feature>
<organism evidence="8 9">
    <name type="scientific">Planoprotostelium fungivorum</name>
    <dbReference type="NCBI Taxonomy" id="1890364"/>
    <lineage>
        <taxon>Eukaryota</taxon>
        <taxon>Amoebozoa</taxon>
        <taxon>Evosea</taxon>
        <taxon>Variosea</taxon>
        <taxon>Cavosteliida</taxon>
        <taxon>Cavosteliaceae</taxon>
        <taxon>Planoprotostelium</taxon>
    </lineage>
</organism>
<dbReference type="Gene3D" id="1.20.1250.40">
    <property type="match status" value="1"/>
</dbReference>
<keyword evidence="5" id="KW-0804">Transcription</keyword>
<dbReference type="InterPro" id="IPR038846">
    <property type="entry name" value="RPC9"/>
</dbReference>
<evidence type="ECO:0000256" key="6">
    <source>
        <dbReference type="ARBA" id="ARBA00023242"/>
    </source>
</evidence>
<keyword evidence="6" id="KW-0539">Nucleus</keyword>
<evidence type="ECO:0000313" key="9">
    <source>
        <dbReference type="Proteomes" id="UP000241769"/>
    </source>
</evidence>
<evidence type="ECO:0000313" key="8">
    <source>
        <dbReference type="EMBL" id="PRP74274.1"/>
    </source>
</evidence>
<evidence type="ECO:0000256" key="5">
    <source>
        <dbReference type="ARBA" id="ARBA00023163"/>
    </source>
</evidence>
<dbReference type="InterPro" id="IPR010997">
    <property type="entry name" value="HRDC-like_sf"/>
</dbReference>
<proteinExistence type="inferred from homology"/>
<comment type="subcellular location">
    <subcellularLocation>
        <location evidence="1">Nucleus</location>
    </subcellularLocation>
</comment>
<comment type="similarity">
    <text evidence="2">Belongs to the eukaryotic RPC9 RNA polymerase subunit family.</text>
</comment>
<comment type="caution">
    <text evidence="8">The sequence shown here is derived from an EMBL/GenBank/DDBJ whole genome shotgun (WGS) entry which is preliminary data.</text>
</comment>
<evidence type="ECO:0000256" key="4">
    <source>
        <dbReference type="ARBA" id="ARBA00022478"/>
    </source>
</evidence>